<evidence type="ECO:0000313" key="1">
    <source>
        <dbReference type="EMBL" id="KRR19234.1"/>
    </source>
</evidence>
<dbReference type="Proteomes" id="UP000051660">
    <property type="component" value="Unassembled WGS sequence"/>
</dbReference>
<sequence>MASLHYMSGSRRRSSNLNRHIGEIADWLSGGISCQVNLFVSSNAEAWNGEPWQIEFSRCVREYTENAITERFGPLISKRLPRMFTTADLFIAFDPHTGKSNPEVDVVALVDIALAKSGTGTVGADELHEDSGWPLRRFNPRSLTWSRRSTMSEFWVARTTFRHAAF</sequence>
<gene>
    <name evidence="1" type="ORF">CQ14_39270</name>
</gene>
<name>A0A0R3MG60_9BRAD</name>
<organism evidence="1 2">
    <name type="scientific">Bradyrhizobium lablabi</name>
    <dbReference type="NCBI Taxonomy" id="722472"/>
    <lineage>
        <taxon>Bacteria</taxon>
        <taxon>Pseudomonadati</taxon>
        <taxon>Pseudomonadota</taxon>
        <taxon>Alphaproteobacteria</taxon>
        <taxon>Hyphomicrobiales</taxon>
        <taxon>Nitrobacteraceae</taxon>
        <taxon>Bradyrhizobium</taxon>
    </lineage>
</organism>
<proteinExistence type="predicted"/>
<dbReference type="AlphaFoldDB" id="A0A0R3MG60"/>
<dbReference type="EMBL" id="LLYB01000098">
    <property type="protein sequence ID" value="KRR19234.1"/>
    <property type="molecule type" value="Genomic_DNA"/>
</dbReference>
<protein>
    <submittedName>
        <fullName evidence="1">Uncharacterized protein</fullName>
    </submittedName>
</protein>
<evidence type="ECO:0000313" key="2">
    <source>
        <dbReference type="Proteomes" id="UP000051660"/>
    </source>
</evidence>
<comment type="caution">
    <text evidence="1">The sequence shown here is derived from an EMBL/GenBank/DDBJ whole genome shotgun (WGS) entry which is preliminary data.</text>
</comment>
<accession>A0A0R3MG60</accession>
<reference evidence="1 2" key="1">
    <citation type="submission" date="2014-03" db="EMBL/GenBank/DDBJ databases">
        <title>Bradyrhizobium valentinum sp. nov., isolated from effective nodules of Lupinus mariae-josephae, a lupine endemic of basic-lime soils in Eastern Spain.</title>
        <authorList>
            <person name="Duran D."/>
            <person name="Rey L."/>
            <person name="Navarro A."/>
            <person name="Busquets A."/>
            <person name="Imperial J."/>
            <person name="Ruiz-Argueso T."/>
        </authorList>
    </citation>
    <scope>NUCLEOTIDE SEQUENCE [LARGE SCALE GENOMIC DNA]</scope>
    <source>
        <strain evidence="1 2">CCBAU 23086</strain>
    </source>
</reference>